<sequence length="136" mass="15216">MQAPATRPHLGGLGVAVTSALILATPALGQEANLGDSLQVYTDSAGFYAEQATQLYDSANDQFVEMMDRTRAFTHGNRFLPELTRIKQFADVRLPQQDREMEQVRRTQNRGNSAQSKAGYWMMQAVRIKKLLGLRD</sequence>
<protein>
    <submittedName>
        <fullName evidence="1">Uncharacterized protein</fullName>
    </submittedName>
</protein>
<organism evidence="1">
    <name type="scientific">uncultured marine group II/III euryarchaeote KM3_83_G03</name>
    <dbReference type="NCBI Taxonomy" id="1456522"/>
    <lineage>
        <taxon>Archaea</taxon>
        <taxon>Methanobacteriati</taxon>
        <taxon>Methanobacteriota</taxon>
        <taxon>environmental samples</taxon>
    </lineage>
</organism>
<dbReference type="EMBL" id="KF901116">
    <property type="protein sequence ID" value="AIF18649.1"/>
    <property type="molecule type" value="Genomic_DNA"/>
</dbReference>
<proteinExistence type="predicted"/>
<evidence type="ECO:0000313" key="1">
    <source>
        <dbReference type="EMBL" id="AIF18649.1"/>
    </source>
</evidence>
<reference evidence="1" key="1">
    <citation type="journal article" date="2014" name="Genome Biol. Evol.">
        <title>Pangenome evidence for extensive interdomain horizontal transfer affecting lineage core and shell genes in uncultured planktonic thaumarchaeota and euryarchaeota.</title>
        <authorList>
            <person name="Deschamps P."/>
            <person name="Zivanovic Y."/>
            <person name="Moreira D."/>
            <person name="Rodriguez-Valera F."/>
            <person name="Lopez-Garcia P."/>
        </authorList>
    </citation>
    <scope>NUCLEOTIDE SEQUENCE</scope>
</reference>
<accession>A0A075HS71</accession>
<dbReference type="AlphaFoldDB" id="A0A075HS71"/>
<name>A0A075HS71_9EURY</name>